<dbReference type="EC" id="1.5.1.5" evidence="9"/>
<comment type="similarity">
    <text evidence="9">Belongs to the tetrahydrofolate dehydrogenase/cyclohydrolase family.</text>
</comment>
<keyword evidence="3 9" id="KW-0658">Purine biosynthesis</keyword>
<dbReference type="Pfam" id="PF02882">
    <property type="entry name" value="THF_DHG_CYH_C"/>
    <property type="match status" value="1"/>
</dbReference>
<dbReference type="GO" id="GO:0000105">
    <property type="term" value="P:L-histidine biosynthetic process"/>
    <property type="evidence" value="ECO:0007669"/>
    <property type="project" value="UniProtKB-KW"/>
</dbReference>
<keyword evidence="4 9" id="KW-0378">Hydrolase</keyword>
<keyword evidence="7 9" id="KW-0486">Methionine biosynthesis</keyword>
<sequence length="268" mass="28015">MIIDGRAIAEDMYEALAKRRALFERPIKLGIIVGGPSPVIESFVRIKTRAAAKLNIEMIRVDLPGDADTASAVEAVKRLAVDVDAVIVQLPLPKTLDTNAVLAAIPLEKDVDALNPTVPEDKHPVFAPVALAVIEMLKRAHVTIEGKKAVVIGAGRLVGAPSAVLLKRLGARVSMFTLKEGSVEDLKDADIVVCGAGNPGLIKAEQIKEGVALIDAGASESKGRVVGDADPACAEKASFISPVPGGVGPVAVAMIFRNLFDLLEKVGS</sequence>
<comment type="catalytic activity">
    <reaction evidence="9">
        <text>(6R)-5,10-methenyltetrahydrofolate + H2O = (6R)-10-formyltetrahydrofolate + H(+)</text>
        <dbReference type="Rhea" id="RHEA:23700"/>
        <dbReference type="ChEBI" id="CHEBI:15377"/>
        <dbReference type="ChEBI" id="CHEBI:15378"/>
        <dbReference type="ChEBI" id="CHEBI:57455"/>
        <dbReference type="ChEBI" id="CHEBI:195366"/>
        <dbReference type="EC" id="3.5.4.9"/>
    </reaction>
</comment>
<keyword evidence="9" id="KW-0368">Histidine biosynthesis</keyword>
<dbReference type="EMBL" id="MFLK01000051">
    <property type="protein sequence ID" value="OGG65345.1"/>
    <property type="molecule type" value="Genomic_DNA"/>
</dbReference>
<dbReference type="Gene3D" id="3.40.50.10860">
    <property type="entry name" value="Leucine Dehydrogenase, chain A, domain 1"/>
    <property type="match status" value="1"/>
</dbReference>
<evidence type="ECO:0000256" key="9">
    <source>
        <dbReference type="HAMAP-Rule" id="MF_01576"/>
    </source>
</evidence>
<organism evidence="12 13">
    <name type="scientific">Candidatus Kaiserbacteria bacterium RIFCSPHIGHO2_02_FULL_55_20</name>
    <dbReference type="NCBI Taxonomy" id="1798497"/>
    <lineage>
        <taxon>Bacteria</taxon>
        <taxon>Candidatus Kaiseribacteriota</taxon>
    </lineage>
</organism>
<keyword evidence="8 9" id="KW-0511">Multifunctional enzyme</keyword>
<dbReference type="UniPathway" id="UPA00193"/>
<dbReference type="SUPFAM" id="SSF51735">
    <property type="entry name" value="NAD(P)-binding Rossmann-fold domains"/>
    <property type="match status" value="1"/>
</dbReference>
<comment type="caution">
    <text evidence="9">Lacks conserved residue(s) required for the propagation of feature annotation.</text>
</comment>
<dbReference type="PANTHER" id="PTHR48099:SF5">
    <property type="entry name" value="C-1-TETRAHYDROFOLATE SYNTHASE, CYTOPLASMIC"/>
    <property type="match status" value="1"/>
</dbReference>
<evidence type="ECO:0000256" key="2">
    <source>
        <dbReference type="ARBA" id="ARBA00022563"/>
    </source>
</evidence>
<dbReference type="InterPro" id="IPR020630">
    <property type="entry name" value="THF_DH/CycHdrlase_cat_dom"/>
</dbReference>
<evidence type="ECO:0000256" key="1">
    <source>
        <dbReference type="ARBA" id="ARBA00004777"/>
    </source>
</evidence>
<keyword evidence="5 9" id="KW-0521">NADP</keyword>
<dbReference type="InterPro" id="IPR000672">
    <property type="entry name" value="THF_DH/CycHdrlase"/>
</dbReference>
<evidence type="ECO:0000259" key="10">
    <source>
        <dbReference type="Pfam" id="PF00763"/>
    </source>
</evidence>
<dbReference type="PRINTS" id="PR00085">
    <property type="entry name" value="THFDHDRGNASE"/>
</dbReference>
<evidence type="ECO:0000256" key="7">
    <source>
        <dbReference type="ARBA" id="ARBA00023167"/>
    </source>
</evidence>
<dbReference type="GO" id="GO:0005829">
    <property type="term" value="C:cytosol"/>
    <property type="evidence" value="ECO:0007669"/>
    <property type="project" value="TreeGrafter"/>
</dbReference>
<dbReference type="STRING" id="1798497.A3D71_00120"/>
<feature type="binding site" evidence="9">
    <location>
        <position position="218"/>
    </location>
    <ligand>
        <name>NADP(+)</name>
        <dbReference type="ChEBI" id="CHEBI:58349"/>
    </ligand>
</feature>
<keyword evidence="6 9" id="KW-0560">Oxidoreductase</keyword>
<proteinExistence type="inferred from homology"/>
<protein>
    <recommendedName>
        <fullName evidence="9">Bifunctional protein FolD</fullName>
    </recommendedName>
    <domain>
        <recommendedName>
            <fullName evidence="9">Methylenetetrahydrofolate dehydrogenase</fullName>
            <ecNumber evidence="9">1.5.1.5</ecNumber>
        </recommendedName>
    </domain>
    <domain>
        <recommendedName>
            <fullName evidence="9">Methenyltetrahydrofolate cyclohydrolase</fullName>
            <ecNumber evidence="9">3.5.4.9</ecNumber>
        </recommendedName>
    </domain>
</protein>
<comment type="subunit">
    <text evidence="9">Homodimer.</text>
</comment>
<dbReference type="HAMAP" id="MF_01576">
    <property type="entry name" value="THF_DHG_CYH"/>
    <property type="match status" value="1"/>
</dbReference>
<evidence type="ECO:0000313" key="12">
    <source>
        <dbReference type="EMBL" id="OGG65345.1"/>
    </source>
</evidence>
<dbReference type="Pfam" id="PF00763">
    <property type="entry name" value="THF_DHG_CYH"/>
    <property type="match status" value="1"/>
</dbReference>
<dbReference type="GO" id="GO:0006164">
    <property type="term" value="P:purine nucleotide biosynthetic process"/>
    <property type="evidence" value="ECO:0007669"/>
    <property type="project" value="UniProtKB-KW"/>
</dbReference>
<keyword evidence="2 9" id="KW-0554">One-carbon metabolism</keyword>
<comment type="pathway">
    <text evidence="1 9">One-carbon metabolism; tetrahydrofolate interconversion.</text>
</comment>
<evidence type="ECO:0000256" key="4">
    <source>
        <dbReference type="ARBA" id="ARBA00022801"/>
    </source>
</evidence>
<dbReference type="GO" id="GO:0004488">
    <property type="term" value="F:methylenetetrahydrofolate dehydrogenase (NADP+) activity"/>
    <property type="evidence" value="ECO:0007669"/>
    <property type="project" value="UniProtKB-UniRule"/>
</dbReference>
<evidence type="ECO:0000256" key="5">
    <source>
        <dbReference type="ARBA" id="ARBA00022857"/>
    </source>
</evidence>
<dbReference type="Proteomes" id="UP000177652">
    <property type="component" value="Unassembled WGS sequence"/>
</dbReference>
<dbReference type="GO" id="GO:0004477">
    <property type="term" value="F:methenyltetrahydrofolate cyclohydrolase activity"/>
    <property type="evidence" value="ECO:0007669"/>
    <property type="project" value="UniProtKB-UniRule"/>
</dbReference>
<gene>
    <name evidence="9" type="primary">folD</name>
    <name evidence="12" type="ORF">A3D71_00120</name>
</gene>
<dbReference type="InterPro" id="IPR046346">
    <property type="entry name" value="Aminoacid_DH-like_N_sf"/>
</dbReference>
<dbReference type="EC" id="3.5.4.9" evidence="9"/>
<evidence type="ECO:0000259" key="11">
    <source>
        <dbReference type="Pfam" id="PF02882"/>
    </source>
</evidence>
<feature type="binding site" evidence="9">
    <location>
        <begin position="153"/>
        <end position="155"/>
    </location>
    <ligand>
        <name>NADP(+)</name>
        <dbReference type="ChEBI" id="CHEBI:58349"/>
    </ligand>
</feature>
<feature type="domain" description="Tetrahydrofolate dehydrogenase/cyclohydrolase NAD(P)-binding" evidence="11">
    <location>
        <begin position="130"/>
        <end position="264"/>
    </location>
</feature>
<reference evidence="12 13" key="1">
    <citation type="journal article" date="2016" name="Nat. Commun.">
        <title>Thousands of microbial genomes shed light on interconnected biogeochemical processes in an aquifer system.</title>
        <authorList>
            <person name="Anantharaman K."/>
            <person name="Brown C.T."/>
            <person name="Hug L.A."/>
            <person name="Sharon I."/>
            <person name="Castelle C.J."/>
            <person name="Probst A.J."/>
            <person name="Thomas B.C."/>
            <person name="Singh A."/>
            <person name="Wilkins M.J."/>
            <person name="Karaoz U."/>
            <person name="Brodie E.L."/>
            <person name="Williams K.H."/>
            <person name="Hubbard S.S."/>
            <person name="Banfield J.F."/>
        </authorList>
    </citation>
    <scope>NUCLEOTIDE SEQUENCE [LARGE SCALE GENOMIC DNA]</scope>
</reference>
<evidence type="ECO:0000313" key="13">
    <source>
        <dbReference type="Proteomes" id="UP000177652"/>
    </source>
</evidence>
<dbReference type="PANTHER" id="PTHR48099">
    <property type="entry name" value="C-1-TETRAHYDROFOLATE SYNTHASE, CYTOPLASMIC-RELATED"/>
    <property type="match status" value="1"/>
</dbReference>
<evidence type="ECO:0000256" key="6">
    <source>
        <dbReference type="ARBA" id="ARBA00023002"/>
    </source>
</evidence>
<comment type="caution">
    <text evidence="12">The sequence shown here is derived from an EMBL/GenBank/DDBJ whole genome shotgun (WGS) entry which is preliminary data.</text>
</comment>
<name>A0A1F6DV72_9BACT</name>
<comment type="function">
    <text evidence="9">Catalyzes the oxidation of 5,10-methylenetetrahydrofolate to 5,10-methenyltetrahydrofolate and then the hydrolysis of 5,10-methenyltetrahydrofolate to 10-formyltetrahydrofolate.</text>
</comment>
<evidence type="ECO:0000256" key="3">
    <source>
        <dbReference type="ARBA" id="ARBA00022755"/>
    </source>
</evidence>
<keyword evidence="9" id="KW-0028">Amino-acid biosynthesis</keyword>
<evidence type="ECO:0000256" key="8">
    <source>
        <dbReference type="ARBA" id="ARBA00023268"/>
    </source>
</evidence>
<dbReference type="GO" id="GO:0009086">
    <property type="term" value="P:methionine biosynthetic process"/>
    <property type="evidence" value="ECO:0007669"/>
    <property type="project" value="UniProtKB-KW"/>
</dbReference>
<dbReference type="SUPFAM" id="SSF53223">
    <property type="entry name" value="Aminoacid dehydrogenase-like, N-terminal domain"/>
    <property type="match status" value="1"/>
</dbReference>
<accession>A0A1F6DV72</accession>
<dbReference type="AlphaFoldDB" id="A0A1F6DV72"/>
<feature type="domain" description="Tetrahydrofolate dehydrogenase/cyclohydrolase catalytic" evidence="10">
    <location>
        <begin position="3"/>
        <end position="112"/>
    </location>
</feature>
<comment type="catalytic activity">
    <reaction evidence="9">
        <text>(6R)-5,10-methylene-5,6,7,8-tetrahydrofolate + NADP(+) = (6R)-5,10-methenyltetrahydrofolate + NADPH</text>
        <dbReference type="Rhea" id="RHEA:22812"/>
        <dbReference type="ChEBI" id="CHEBI:15636"/>
        <dbReference type="ChEBI" id="CHEBI:57455"/>
        <dbReference type="ChEBI" id="CHEBI:57783"/>
        <dbReference type="ChEBI" id="CHEBI:58349"/>
        <dbReference type="EC" id="1.5.1.5"/>
    </reaction>
</comment>
<dbReference type="Gene3D" id="3.40.50.720">
    <property type="entry name" value="NAD(P)-binding Rossmann-like Domain"/>
    <property type="match status" value="1"/>
</dbReference>
<dbReference type="InterPro" id="IPR036291">
    <property type="entry name" value="NAD(P)-bd_dom_sf"/>
</dbReference>
<dbReference type="InterPro" id="IPR020631">
    <property type="entry name" value="THF_DH/CycHdrlase_NAD-bd_dom"/>
</dbReference>
<dbReference type="GO" id="GO:0035999">
    <property type="term" value="P:tetrahydrofolate interconversion"/>
    <property type="evidence" value="ECO:0007669"/>
    <property type="project" value="UniProtKB-UniRule"/>
</dbReference>